<evidence type="ECO:0000313" key="4">
    <source>
        <dbReference type="Proteomes" id="UP000430670"/>
    </source>
</evidence>
<comment type="caution">
    <text evidence="3">The sequence shown here is derived from an EMBL/GenBank/DDBJ whole genome shotgun (WGS) entry which is preliminary data.</text>
</comment>
<protein>
    <recommendedName>
        <fullName evidence="2">Bacterial Ig-like domain-containing protein</fullName>
    </recommendedName>
</protein>
<dbReference type="Proteomes" id="UP000430670">
    <property type="component" value="Unassembled WGS sequence"/>
</dbReference>
<keyword evidence="1" id="KW-0732">Signal</keyword>
<accession>A0A6I3SLI3</accession>
<dbReference type="Gene3D" id="2.60.40.1220">
    <property type="match status" value="4"/>
</dbReference>
<evidence type="ECO:0000313" key="3">
    <source>
        <dbReference type="EMBL" id="MTV49615.1"/>
    </source>
</evidence>
<dbReference type="InterPro" id="IPR011081">
    <property type="entry name" value="Big_4"/>
</dbReference>
<sequence>MKRQKTRQPLSSKACGVLHFPYIGTRTSINAIADVTVDKGTTADKLGLPAKVTVSTSDNKTAQVAVTWDTTGYDGTKAGTYTLSGALTMPEGITNPQNLKASVKVIVKEAAAQGLQVNSVSAVNLKEVSVVFNQTVEKTSAEKVSNYTISGIGISKAVLSDDGKTVTLTVSGNMTNNQSYNLSVNYVKDSTGANTISSTTKSFVASDVNFPTLVSAVATSSKTIKLTFSEPLGTAPIPASLLIDNVTSNAANLFGTYTVTAGVVGDKEFTYTTSKPIPVGEHTIVVNSDGTAKDYAGLAVPTTSQKINVAADTTAPLAQSASAISQTEANIIFNKEVLEGSVTAVQTNFLWNNTGSLTGGLAATTVTKVDPTTYKVTFSGANAMAAGNDYIVVPAGITDLAGNPVASKAVPITVVADAAPVVNTVSTTSGVIAISFNKAMDTNTATTSGNYVLKDSANNTISLAGAVLSYDSTNKQVNITGLTLTDTSYTITMTGIKDNIGNVMATTTKPFTNTPNVAPSRIDAARLLISADGAGKDVVYLPFDTPVATTGVYSALNAAKWTVGGAALTTTYPLATIDINPADSKEVRIHLNAAMTVAGGDDTFSVSNIASSYGTIQTAAQNYSDITAGQAALDIATGGATSIKLLDNKTIELKLNRKLSGLSGYDFAVKSSIDGYTADITTGSTANPIASATYANTTTGSTITFVMTNALDTTKSYRVATKASVTGTLDLDGLALATGKTYGTSATLSFASKITGAYQLDTRYVVVKMDQPVSTLVSKDDFIVKVDGTAIAVQGAVDGTTAGAPRKANEIVLDMGAGKVPVTSTVTVSTVSSDFIQTESANGQKITPIAATSAITATNFIANSLTLVNLTTGTSGTEEIGDSITIKFNKAVDPTSVGYAAVNKQGDGSYKRTDASLVFAAVGGAGTDDTVTITMNTKNIGVINVSDVTGDCLTGGTVTADAVLGADGKSLTLTFTGLGTSGFANANYVKSTLDITPAVSDITSTENDALNSSVSAATTTKF</sequence>
<dbReference type="AlphaFoldDB" id="A0A6I3SLI3"/>
<name>A0A6I3SLI3_HELMO</name>
<proteinExistence type="predicted"/>
<evidence type="ECO:0000259" key="2">
    <source>
        <dbReference type="Pfam" id="PF07532"/>
    </source>
</evidence>
<evidence type="ECO:0000256" key="1">
    <source>
        <dbReference type="ARBA" id="ARBA00022729"/>
    </source>
</evidence>
<feature type="domain" description="Bacterial Ig-like" evidence="2">
    <location>
        <begin position="35"/>
        <end position="86"/>
    </location>
</feature>
<reference evidence="3 4" key="1">
    <citation type="submission" date="2019-11" db="EMBL/GenBank/DDBJ databases">
        <title>Whole-genome sequence of a the green, strictly anaerobic photosynthetic bacterium Heliobacillus mobilis DSM 6151.</title>
        <authorList>
            <person name="Kyndt J.A."/>
            <person name="Meyer T.E."/>
        </authorList>
    </citation>
    <scope>NUCLEOTIDE SEQUENCE [LARGE SCALE GENOMIC DNA]</scope>
    <source>
        <strain evidence="3 4">DSM 6151</strain>
    </source>
</reference>
<dbReference type="InterPro" id="IPR014755">
    <property type="entry name" value="Cu-Rt/internalin_Ig-like"/>
</dbReference>
<organism evidence="3 4">
    <name type="scientific">Heliobacterium mobile</name>
    <name type="common">Heliobacillus mobilis</name>
    <dbReference type="NCBI Taxonomy" id="28064"/>
    <lineage>
        <taxon>Bacteria</taxon>
        <taxon>Bacillati</taxon>
        <taxon>Bacillota</taxon>
        <taxon>Clostridia</taxon>
        <taxon>Eubacteriales</taxon>
        <taxon>Heliobacteriaceae</taxon>
        <taxon>Heliobacterium</taxon>
    </lineage>
</organism>
<keyword evidence="4" id="KW-1185">Reference proteome</keyword>
<dbReference type="EMBL" id="WNKU01000012">
    <property type="protein sequence ID" value="MTV49615.1"/>
    <property type="molecule type" value="Genomic_DNA"/>
</dbReference>
<gene>
    <name evidence="3" type="ORF">GJ688_11565</name>
</gene>
<dbReference type="Pfam" id="PF07532">
    <property type="entry name" value="Big_4"/>
    <property type="match status" value="1"/>
</dbReference>